<reference evidence="3 4" key="1">
    <citation type="submission" date="2020-08" db="EMBL/GenBank/DDBJ databases">
        <title>Sequencing the genomes of 1000 actinobacteria strains.</title>
        <authorList>
            <person name="Klenk H.-P."/>
        </authorList>
    </citation>
    <scope>NUCLEOTIDE SEQUENCE [LARGE SCALE GENOMIC DNA]</scope>
    <source>
        <strain evidence="3 4">DSM 45486</strain>
    </source>
</reference>
<keyword evidence="4" id="KW-1185">Reference proteome</keyword>
<dbReference type="InterPro" id="IPR013114">
    <property type="entry name" value="FabA_FabZ"/>
</dbReference>
<accession>A0A7W9HER3</accession>
<protein>
    <submittedName>
        <fullName evidence="3">3-hydroxyacyl-[acyl-carrier-protein] dehydratase</fullName>
        <ecNumber evidence="3">4.2.1.59</ecNumber>
    </submittedName>
</protein>
<dbReference type="EC" id="4.2.1.59" evidence="3"/>
<dbReference type="EMBL" id="JACHMO010000001">
    <property type="protein sequence ID" value="MBB5800885.1"/>
    <property type="molecule type" value="Genomic_DNA"/>
</dbReference>
<dbReference type="PANTHER" id="PTHR30272">
    <property type="entry name" value="3-HYDROXYACYL-[ACYL-CARRIER-PROTEIN] DEHYDRATASE"/>
    <property type="match status" value="1"/>
</dbReference>
<dbReference type="Pfam" id="PF07977">
    <property type="entry name" value="FabA"/>
    <property type="match status" value="1"/>
</dbReference>
<dbReference type="Gene3D" id="3.10.129.10">
    <property type="entry name" value="Hotdog Thioesterase"/>
    <property type="match status" value="1"/>
</dbReference>
<comment type="caution">
    <text evidence="3">The sequence shown here is derived from an EMBL/GenBank/DDBJ whole genome shotgun (WGS) entry which is preliminary data.</text>
</comment>
<dbReference type="RefSeq" id="WP_221483310.1">
    <property type="nucleotide sequence ID" value="NZ_JACHMO010000001.1"/>
</dbReference>
<organism evidence="3 4">
    <name type="scientific">Saccharothrix ecbatanensis</name>
    <dbReference type="NCBI Taxonomy" id="1105145"/>
    <lineage>
        <taxon>Bacteria</taxon>
        <taxon>Bacillati</taxon>
        <taxon>Actinomycetota</taxon>
        <taxon>Actinomycetes</taxon>
        <taxon>Pseudonocardiales</taxon>
        <taxon>Pseudonocardiaceae</taxon>
        <taxon>Saccharothrix</taxon>
    </lineage>
</organism>
<evidence type="ECO:0000256" key="2">
    <source>
        <dbReference type="ARBA" id="ARBA00023239"/>
    </source>
</evidence>
<evidence type="ECO:0000313" key="4">
    <source>
        <dbReference type="Proteomes" id="UP000552097"/>
    </source>
</evidence>
<proteinExistence type="inferred from homology"/>
<evidence type="ECO:0000313" key="3">
    <source>
        <dbReference type="EMBL" id="MBB5800885.1"/>
    </source>
</evidence>
<evidence type="ECO:0000256" key="1">
    <source>
        <dbReference type="ARBA" id="ARBA00009174"/>
    </source>
</evidence>
<dbReference type="PANTHER" id="PTHR30272:SF1">
    <property type="entry name" value="3-HYDROXYACYL-[ACYL-CARRIER-PROTEIN] DEHYDRATASE"/>
    <property type="match status" value="1"/>
</dbReference>
<gene>
    <name evidence="3" type="ORF">F4560_000653</name>
</gene>
<name>A0A7W9HER3_9PSEU</name>
<dbReference type="GO" id="GO:0019171">
    <property type="term" value="F:(3R)-hydroxyacyl-[acyl-carrier-protein] dehydratase activity"/>
    <property type="evidence" value="ECO:0007669"/>
    <property type="project" value="UniProtKB-EC"/>
</dbReference>
<dbReference type="AlphaFoldDB" id="A0A7W9HER3"/>
<dbReference type="Proteomes" id="UP000552097">
    <property type="component" value="Unassembled WGS sequence"/>
</dbReference>
<comment type="similarity">
    <text evidence="1">Belongs to the thioester dehydratase family. FabZ subfamily.</text>
</comment>
<dbReference type="InterPro" id="IPR029069">
    <property type="entry name" value="HotDog_dom_sf"/>
</dbReference>
<sequence length="163" mass="17313">MIDADGIRAVLPHRPPMLLVDRVDECVDGERIRAVRQVVATEPWFAASGVPVADAYPQALMLESWAQTAGVLVTKESPNPDVLSGTVMLFGSASGVEFHGQVTAGQVMEHHVTIGRVIGDSVVAGGKTVVDGETVMTVDQIIMMFQPASVLRPQAVGKEESHA</sequence>
<keyword evidence="2 3" id="KW-0456">Lyase</keyword>
<dbReference type="SUPFAM" id="SSF54637">
    <property type="entry name" value="Thioesterase/thiol ester dehydrase-isomerase"/>
    <property type="match status" value="1"/>
</dbReference>